<proteinExistence type="predicted"/>
<keyword evidence="3" id="KW-1185">Reference proteome</keyword>
<keyword evidence="1" id="KW-1133">Transmembrane helix</keyword>
<sequence>MDRKYTTAVDSDGQFRVRQMGLISACGLLTAFALATFSHQNPANPHQLHNMSVFEIGLSSDAGSSALRNR</sequence>
<protein>
    <submittedName>
        <fullName evidence="2">Uncharacterized protein</fullName>
    </submittedName>
</protein>
<feature type="transmembrane region" description="Helical" evidence="1">
    <location>
        <begin position="20"/>
        <end position="38"/>
    </location>
</feature>
<organism evidence="2 3">
    <name type="scientific">Leucothrix pacifica</name>
    <dbReference type="NCBI Taxonomy" id="1247513"/>
    <lineage>
        <taxon>Bacteria</taxon>
        <taxon>Pseudomonadati</taxon>
        <taxon>Pseudomonadota</taxon>
        <taxon>Gammaproteobacteria</taxon>
        <taxon>Thiotrichales</taxon>
        <taxon>Thiotrichaceae</taxon>
        <taxon>Leucothrix</taxon>
    </lineage>
</organism>
<reference evidence="2 3" key="1">
    <citation type="submission" date="2018-05" db="EMBL/GenBank/DDBJ databases">
        <title>Leucothrix arctica sp. nov., isolated from Arctic seawater.</title>
        <authorList>
            <person name="Choi A."/>
            <person name="Baek K."/>
        </authorList>
    </citation>
    <scope>NUCLEOTIDE SEQUENCE [LARGE SCALE GENOMIC DNA]</scope>
    <source>
        <strain evidence="2 3">JCM 18388</strain>
    </source>
</reference>
<dbReference type="RefSeq" id="WP_109840002.1">
    <property type="nucleotide sequence ID" value="NZ_QGKM01000125.1"/>
</dbReference>
<dbReference type="AlphaFoldDB" id="A0A317C1L1"/>
<gene>
    <name evidence="2" type="ORF">DKW60_23100</name>
</gene>
<name>A0A317C1L1_9GAMM</name>
<comment type="caution">
    <text evidence="2">The sequence shown here is derived from an EMBL/GenBank/DDBJ whole genome shotgun (WGS) entry which is preliminary data.</text>
</comment>
<evidence type="ECO:0000313" key="3">
    <source>
        <dbReference type="Proteomes" id="UP000245539"/>
    </source>
</evidence>
<dbReference type="EMBL" id="QGKM01000125">
    <property type="protein sequence ID" value="PWQ92071.1"/>
    <property type="molecule type" value="Genomic_DNA"/>
</dbReference>
<keyword evidence="1" id="KW-0812">Transmembrane</keyword>
<dbReference type="Proteomes" id="UP000245539">
    <property type="component" value="Unassembled WGS sequence"/>
</dbReference>
<keyword evidence="1" id="KW-0472">Membrane</keyword>
<evidence type="ECO:0000256" key="1">
    <source>
        <dbReference type="SAM" id="Phobius"/>
    </source>
</evidence>
<accession>A0A317C1L1</accession>
<evidence type="ECO:0000313" key="2">
    <source>
        <dbReference type="EMBL" id="PWQ92071.1"/>
    </source>
</evidence>